<name>A0A2S2BV29_9NOCA</name>
<reference evidence="2 3" key="1">
    <citation type="submission" date="2017-05" db="EMBL/GenBank/DDBJ databases">
        <title>Isolation of Rhodococcus sp. S2-17 biodegrading of BP-3.</title>
        <authorList>
            <person name="Lee Y."/>
            <person name="Kim K.H."/>
            <person name="Chun B.H."/>
            <person name="Jung H.S."/>
            <person name="Jeon C.O."/>
        </authorList>
    </citation>
    <scope>NUCLEOTIDE SEQUENCE [LARGE SCALE GENOMIC DNA]</scope>
    <source>
        <strain evidence="2 3">S2-17</strain>
    </source>
</reference>
<feature type="region of interest" description="Disordered" evidence="1">
    <location>
        <begin position="1"/>
        <end position="23"/>
    </location>
</feature>
<dbReference type="GO" id="GO:0016874">
    <property type="term" value="F:ligase activity"/>
    <property type="evidence" value="ECO:0007669"/>
    <property type="project" value="UniProtKB-KW"/>
</dbReference>
<keyword evidence="2" id="KW-0436">Ligase</keyword>
<dbReference type="KEGG" id="roz:CBI38_13490"/>
<dbReference type="Pfam" id="PF09754">
    <property type="entry name" value="PAC2"/>
    <property type="match status" value="1"/>
</dbReference>
<dbReference type="EMBL" id="CP021354">
    <property type="protein sequence ID" value="AWK72442.1"/>
    <property type="molecule type" value="Genomic_DNA"/>
</dbReference>
<dbReference type="SUPFAM" id="SSF159659">
    <property type="entry name" value="Cgl1923-like"/>
    <property type="match status" value="1"/>
</dbReference>
<dbReference type="AlphaFoldDB" id="A0A2S2BV29"/>
<dbReference type="InterPro" id="IPR019151">
    <property type="entry name" value="Proteasome_assmbl_chaperone_2"/>
</dbReference>
<sequence>MSSSEFPVTPAGRDDDAFDAADAGAEDNGVPVLRDPVMVAAFEGWNDAGDAASGAVEHLELTWDAQPLAELDSEEYYDYQVNRPTVRQVDGVTREIVWPATRLSVCSPPGSERDVVLLRGIEPNMRWRSFCEDLLELIDQLEISTVVILGALLADTPHTRPVPVTGSAYSSEAAERFKLEQTRYEGPTGITGVLQDACVRAGVPAVSFWAAVPHYVSQPPNPKATIALLQRVEDVLDIEVPLGELPSQADDWQEAVTEMTADDEEIGDYVRSLEERGDAETDISEAISKIDGDALAAEFERYLRRRGPGSFGL</sequence>
<organism evidence="2 3">
    <name type="scientific">Rhodococcus oxybenzonivorans</name>
    <dbReference type="NCBI Taxonomy" id="1990687"/>
    <lineage>
        <taxon>Bacteria</taxon>
        <taxon>Bacillati</taxon>
        <taxon>Actinomycetota</taxon>
        <taxon>Actinomycetes</taxon>
        <taxon>Mycobacteriales</taxon>
        <taxon>Nocardiaceae</taxon>
        <taxon>Rhodococcus</taxon>
    </lineage>
</organism>
<evidence type="ECO:0000256" key="1">
    <source>
        <dbReference type="SAM" id="MobiDB-lite"/>
    </source>
</evidence>
<dbReference type="RefSeq" id="WP_109329544.1">
    <property type="nucleotide sequence ID" value="NZ_CP021354.1"/>
</dbReference>
<dbReference type="Gene3D" id="3.40.50.10900">
    <property type="entry name" value="PAC-like subunit"/>
    <property type="match status" value="1"/>
</dbReference>
<protein>
    <submittedName>
        <fullName evidence="2">Carboxylate--amine ligase</fullName>
    </submittedName>
</protein>
<dbReference type="Proteomes" id="UP000245711">
    <property type="component" value="Chromosome"/>
</dbReference>
<dbReference type="PIRSF" id="PIRSF028754">
    <property type="entry name" value="UCP028754"/>
    <property type="match status" value="1"/>
</dbReference>
<evidence type="ECO:0000313" key="3">
    <source>
        <dbReference type="Proteomes" id="UP000245711"/>
    </source>
</evidence>
<gene>
    <name evidence="2" type="ORF">CBI38_13490</name>
</gene>
<proteinExistence type="predicted"/>
<dbReference type="InterPro" id="IPR038389">
    <property type="entry name" value="PSMG2_sf"/>
</dbReference>
<dbReference type="InterPro" id="IPR008492">
    <property type="entry name" value="Rv2714-like"/>
</dbReference>
<evidence type="ECO:0000313" key="2">
    <source>
        <dbReference type="EMBL" id="AWK72442.1"/>
    </source>
</evidence>
<keyword evidence="3" id="KW-1185">Reference proteome</keyword>
<dbReference type="OrthoDB" id="3733464at2"/>
<accession>A0A2S2BV29</accession>